<evidence type="ECO:0000313" key="1">
    <source>
        <dbReference type="EMBL" id="OAI91641.1"/>
    </source>
</evidence>
<reference evidence="1 2" key="1">
    <citation type="submission" date="2016-03" db="EMBL/GenBank/DDBJ databases">
        <title>Draft Genome Assembly of Pseudomonas putida strain CBF10-2.</title>
        <authorList>
            <person name="Iyer R.S."/>
            <person name="Damania A."/>
        </authorList>
    </citation>
    <scope>NUCLEOTIDE SEQUENCE [LARGE SCALE GENOMIC DNA]</scope>
    <source>
        <strain evidence="1 2">CBF10-2</strain>
    </source>
</reference>
<evidence type="ECO:0000313" key="2">
    <source>
        <dbReference type="Proteomes" id="UP000077752"/>
    </source>
</evidence>
<sequence>MSSASLPYFLGCPSWSENAWRDYLYPSDAKSSDFLGLYCQVFNAVEGNTTFYARPAPATIERWAQVMPAHFRFTAKFPGDISHSGDLHAQLEAARTFVQLLAPLGTRVSPYWLQLPASFGPARLGELMHFIDELAVPVAVEVRNDAFFAKGEDERLLNRLLNERGIERICLDPRALFSCTSRDPSVLHAQSKKPRVPPRPAAFSQQPQVRFIGHPELAANEPFLVPWLDKVAAWIEEGRSPYVFLHTADNRLAAALARRFHQGLMERLPGLAPLHEPDRGPQVEQLGLL</sequence>
<dbReference type="PANTHER" id="PTHR30348:SF9">
    <property type="entry name" value="UPF0759 PROTEIN YECE"/>
    <property type="match status" value="1"/>
</dbReference>
<comment type="caution">
    <text evidence="1">The sequence shown here is derived from an EMBL/GenBank/DDBJ whole genome shotgun (WGS) entry which is preliminary data.</text>
</comment>
<dbReference type="Gene3D" id="3.20.20.410">
    <property type="entry name" value="Protein of unknown function UPF0759"/>
    <property type="match status" value="1"/>
</dbReference>
<accession>A0A177SMD9</accession>
<dbReference type="InterPro" id="IPR036520">
    <property type="entry name" value="UPF0759_sf"/>
</dbReference>
<dbReference type="SUPFAM" id="SSF117396">
    <property type="entry name" value="TM1631-like"/>
    <property type="match status" value="1"/>
</dbReference>
<dbReference type="RefSeq" id="WP_064303334.1">
    <property type="nucleotide sequence ID" value="NZ_LUCV01000023.1"/>
</dbReference>
<protein>
    <recommendedName>
        <fullName evidence="3">DUF72 domain-containing protein</fullName>
    </recommendedName>
</protein>
<gene>
    <name evidence="1" type="ORF">AYO28_20780</name>
</gene>
<organism evidence="1 2">
    <name type="scientific">Pseudomonas putida</name>
    <name type="common">Arthrobacter siderocapsulatus</name>
    <dbReference type="NCBI Taxonomy" id="303"/>
    <lineage>
        <taxon>Bacteria</taxon>
        <taxon>Pseudomonadati</taxon>
        <taxon>Pseudomonadota</taxon>
        <taxon>Gammaproteobacteria</taxon>
        <taxon>Pseudomonadales</taxon>
        <taxon>Pseudomonadaceae</taxon>
        <taxon>Pseudomonas</taxon>
    </lineage>
</organism>
<dbReference type="PANTHER" id="PTHR30348">
    <property type="entry name" value="UNCHARACTERIZED PROTEIN YECE"/>
    <property type="match status" value="1"/>
</dbReference>
<dbReference type="InterPro" id="IPR002763">
    <property type="entry name" value="DUF72"/>
</dbReference>
<name>A0A177SMD9_PSEPU</name>
<dbReference type="Proteomes" id="UP000077752">
    <property type="component" value="Unassembled WGS sequence"/>
</dbReference>
<dbReference type="Pfam" id="PF01904">
    <property type="entry name" value="DUF72"/>
    <property type="match status" value="1"/>
</dbReference>
<dbReference type="AlphaFoldDB" id="A0A177SMD9"/>
<proteinExistence type="predicted"/>
<evidence type="ECO:0008006" key="3">
    <source>
        <dbReference type="Google" id="ProtNLM"/>
    </source>
</evidence>
<dbReference type="EMBL" id="LUCV01000023">
    <property type="protein sequence ID" value="OAI91641.1"/>
    <property type="molecule type" value="Genomic_DNA"/>
</dbReference>